<dbReference type="InterPro" id="IPR036812">
    <property type="entry name" value="NAD(P)_OxRdtase_dom_sf"/>
</dbReference>
<evidence type="ECO:0000313" key="3">
    <source>
        <dbReference type="Proteomes" id="UP000253318"/>
    </source>
</evidence>
<reference evidence="2 3" key="1">
    <citation type="submission" date="2018-04" db="EMBL/GenBank/DDBJ databases">
        <title>Novel actinobacteria from marine sediment.</title>
        <authorList>
            <person name="Ng Z.Y."/>
            <person name="Tan G.Y.A."/>
        </authorList>
    </citation>
    <scope>NUCLEOTIDE SEQUENCE [LARGE SCALE GENOMIC DNA]</scope>
    <source>
        <strain evidence="2 3">TPS81</strain>
    </source>
</reference>
<dbReference type="Pfam" id="PF00248">
    <property type="entry name" value="Aldo_ket_red"/>
    <property type="match status" value="1"/>
</dbReference>
<dbReference type="PANTHER" id="PTHR43312:SF1">
    <property type="entry name" value="NADP-DEPENDENT OXIDOREDUCTASE DOMAIN-CONTAINING PROTEIN"/>
    <property type="match status" value="1"/>
</dbReference>
<dbReference type="InterPro" id="IPR023210">
    <property type="entry name" value="NADP_OxRdtase_dom"/>
</dbReference>
<dbReference type="PANTHER" id="PTHR43312">
    <property type="entry name" value="D-THREO-ALDOSE 1-DEHYDROGENASE"/>
    <property type="match status" value="1"/>
</dbReference>
<keyword evidence="3" id="KW-1185">Reference proteome</keyword>
<dbReference type="RefSeq" id="WP_114398432.1">
    <property type="nucleotide sequence ID" value="NZ_QEIM01000073.1"/>
</dbReference>
<name>A0A368TCB7_9ACTN</name>
<accession>A0A368TCB7</accession>
<dbReference type="OrthoDB" id="3848369at2"/>
<feature type="domain" description="NADP-dependent oxidoreductase" evidence="1">
    <location>
        <begin position="18"/>
        <end position="289"/>
    </location>
</feature>
<sequence length="300" mass="31464">MTVLGLGTYRCRDAEFSARVAAAAGCPLIDTAAVYGAGTHQRAIAPILRRYPKVRVATKIGHMTAKQARTATAAGALPSVNLRHSIMPSYVRHQLAASAAELGRERLDFVYLHNPDHGGASDRDGLHQRIRSAMVELEWARTDGLIGGYGIATWSGFTDGAFTVDSLVALARQAAGGPNTSFAAIQLPVSLVEITPIAQALAGFGPIAEAQRAGLEVWASAPLHGGELVHLVNDALAAFIRQSATAAEAALAVAASTPGLTGVLLSTSNAEHWNRAAHAVARLLPPPRLREISDLLTRAI</sequence>
<dbReference type="InterPro" id="IPR053135">
    <property type="entry name" value="AKR2_Oxidoreductase"/>
</dbReference>
<evidence type="ECO:0000313" key="2">
    <source>
        <dbReference type="EMBL" id="RCV62590.1"/>
    </source>
</evidence>
<dbReference type="SUPFAM" id="SSF51430">
    <property type="entry name" value="NAD(P)-linked oxidoreductase"/>
    <property type="match status" value="1"/>
</dbReference>
<gene>
    <name evidence="2" type="ORF">DEF24_00570</name>
</gene>
<organism evidence="2 3">
    <name type="scientific">Marinitenerispora sediminis</name>
    <dbReference type="NCBI Taxonomy" id="1931232"/>
    <lineage>
        <taxon>Bacteria</taxon>
        <taxon>Bacillati</taxon>
        <taxon>Actinomycetota</taxon>
        <taxon>Actinomycetes</taxon>
        <taxon>Streptosporangiales</taxon>
        <taxon>Nocardiopsidaceae</taxon>
        <taxon>Marinitenerispora</taxon>
    </lineage>
</organism>
<proteinExistence type="predicted"/>
<protein>
    <recommendedName>
        <fullName evidence="1">NADP-dependent oxidoreductase domain-containing protein</fullName>
    </recommendedName>
</protein>
<dbReference type="AlphaFoldDB" id="A0A368TCB7"/>
<dbReference type="Proteomes" id="UP000253318">
    <property type="component" value="Unassembled WGS sequence"/>
</dbReference>
<evidence type="ECO:0000259" key="1">
    <source>
        <dbReference type="Pfam" id="PF00248"/>
    </source>
</evidence>
<dbReference type="Gene3D" id="3.20.20.100">
    <property type="entry name" value="NADP-dependent oxidoreductase domain"/>
    <property type="match status" value="1"/>
</dbReference>
<dbReference type="EMBL" id="QEIN01000002">
    <property type="protein sequence ID" value="RCV62590.1"/>
    <property type="molecule type" value="Genomic_DNA"/>
</dbReference>
<comment type="caution">
    <text evidence="2">The sequence shown here is derived from an EMBL/GenBank/DDBJ whole genome shotgun (WGS) entry which is preliminary data.</text>
</comment>